<dbReference type="SMART" id="SM00248">
    <property type="entry name" value="ANK"/>
    <property type="match status" value="7"/>
</dbReference>
<organism evidence="5 6">
    <name type="scientific">Pochonia chlamydosporia 170</name>
    <dbReference type="NCBI Taxonomy" id="1380566"/>
    <lineage>
        <taxon>Eukaryota</taxon>
        <taxon>Fungi</taxon>
        <taxon>Dikarya</taxon>
        <taxon>Ascomycota</taxon>
        <taxon>Pezizomycotina</taxon>
        <taxon>Sordariomycetes</taxon>
        <taxon>Hypocreomycetidae</taxon>
        <taxon>Hypocreales</taxon>
        <taxon>Clavicipitaceae</taxon>
        <taxon>Pochonia</taxon>
    </lineage>
</organism>
<dbReference type="Pfam" id="PF12796">
    <property type="entry name" value="Ank_2"/>
    <property type="match status" value="1"/>
</dbReference>
<dbReference type="OrthoDB" id="823504at2759"/>
<protein>
    <submittedName>
        <fullName evidence="5">Ankyrin repeat protein</fullName>
    </submittedName>
</protein>
<name>A0A179F8L4_METCM</name>
<evidence type="ECO:0000256" key="2">
    <source>
        <dbReference type="ARBA" id="ARBA00023043"/>
    </source>
</evidence>
<dbReference type="Gene3D" id="1.25.40.20">
    <property type="entry name" value="Ankyrin repeat-containing domain"/>
    <property type="match status" value="3"/>
</dbReference>
<keyword evidence="1" id="KW-0677">Repeat</keyword>
<accession>A0A179F8L4</accession>
<dbReference type="EMBL" id="LSBJ02000007">
    <property type="protein sequence ID" value="OAQ61834.1"/>
    <property type="molecule type" value="Genomic_DNA"/>
</dbReference>
<gene>
    <name evidence="5" type="ORF">VFPPC_09613</name>
</gene>
<evidence type="ECO:0000256" key="4">
    <source>
        <dbReference type="SAM" id="MobiDB-lite"/>
    </source>
</evidence>
<evidence type="ECO:0000256" key="1">
    <source>
        <dbReference type="ARBA" id="ARBA00022737"/>
    </source>
</evidence>
<dbReference type="STRING" id="1380566.A0A179F8L4"/>
<proteinExistence type="predicted"/>
<dbReference type="SUPFAM" id="SSF48403">
    <property type="entry name" value="Ankyrin repeat"/>
    <property type="match status" value="2"/>
</dbReference>
<dbReference type="KEGG" id="pchm:VFPPC_09613"/>
<reference evidence="5 6" key="1">
    <citation type="journal article" date="2016" name="PLoS Pathog.">
        <title>Biosynthesis of antibiotic leucinostatins in bio-control fungus Purpureocillium lilacinum and their inhibition on phytophthora revealed by genome mining.</title>
        <authorList>
            <person name="Wang G."/>
            <person name="Liu Z."/>
            <person name="Lin R."/>
            <person name="Li E."/>
            <person name="Mao Z."/>
            <person name="Ling J."/>
            <person name="Yang Y."/>
            <person name="Yin W.B."/>
            <person name="Xie B."/>
        </authorList>
    </citation>
    <scope>NUCLEOTIDE SEQUENCE [LARGE SCALE GENOMIC DNA]</scope>
    <source>
        <strain evidence="5">170</strain>
    </source>
</reference>
<dbReference type="GeneID" id="28852115"/>
<dbReference type="PROSITE" id="PS50297">
    <property type="entry name" value="ANK_REP_REGION"/>
    <property type="match status" value="1"/>
</dbReference>
<keyword evidence="6" id="KW-1185">Reference proteome</keyword>
<feature type="compositionally biased region" description="Basic and acidic residues" evidence="4">
    <location>
        <begin position="688"/>
        <end position="706"/>
    </location>
</feature>
<dbReference type="Proteomes" id="UP000078397">
    <property type="component" value="Unassembled WGS sequence"/>
</dbReference>
<dbReference type="RefSeq" id="XP_018139538.1">
    <property type="nucleotide sequence ID" value="XM_018288121.1"/>
</dbReference>
<feature type="region of interest" description="Disordered" evidence="4">
    <location>
        <begin position="688"/>
        <end position="748"/>
    </location>
</feature>
<sequence length="748" mass="82089">MHDRTPNASEWAVLNTSGQHHQQQDRPPPAIVVHLSTPSGALVQAIFDQDLQAVNKVLDSKPDLANNLVSHRGPLYKKWLQDQNAGMGCCRTPRDLFYGTPPRLVEPAVVFAATAHSWKDASCVPRDIPAESVTIVRTLIERGATLSCSLGPHDPVIIDMVHQFVWPQQAIWTACSRQDSPEILELLVRAGADPLGSAINTTELREMAIEAATMNDGGGSVAFLLDCAIAAQDKIGDYIDMLQLAASMANERVVDVFLQKGAVELINKRLSPVHEHYNPFDSIERPRHLSPKLGCTVLMQVVLCEAFGYSGYKGSGLVRAWALPNNLRHRESLVHSLLDAGADATVRRIEDNATLVHGVCRWAGPNIIRRIISTSGCDIDETYHHKPSPSSNRHFDVAPPEFTCGGDGVGYLHIAARYFNLLGAQELIESGLQPREDASGRTALHWVALSDEEYSNFREEQRAKQRGYTSDPGLDCNPALQMSKYLVETGVAIDAQDCCGRTALHYTCRFKNVGLIIQLLSLNANCGVKDNEGNTALHALAQKGFARDVIHADDENILVVSELVLAFTRNQSFKPNEKNVNGETALIIACKMASITTVEVLLSIGCNPNISDEDLCTPLHHILLSPDHLHPDDTAESEQWEREDMRIDKLKKLLLVAGANERLVNNKGQTFADMRAAEAMAIAAARERGKEHIERLKRAREEEERGRRSRGHRFGLGSSGRGRVPASILDPEDPIPVSGAGHGRGNGR</sequence>
<dbReference type="Pfam" id="PF00023">
    <property type="entry name" value="Ank"/>
    <property type="match status" value="1"/>
</dbReference>
<dbReference type="PANTHER" id="PTHR24178">
    <property type="entry name" value="MOLTING PROTEIN MLT-4"/>
    <property type="match status" value="1"/>
</dbReference>
<keyword evidence="2 3" id="KW-0040">ANK repeat</keyword>
<evidence type="ECO:0000256" key="3">
    <source>
        <dbReference type="PROSITE-ProRule" id="PRU00023"/>
    </source>
</evidence>
<dbReference type="InterPro" id="IPR002110">
    <property type="entry name" value="Ankyrin_rpt"/>
</dbReference>
<evidence type="ECO:0000313" key="6">
    <source>
        <dbReference type="Proteomes" id="UP000078397"/>
    </source>
</evidence>
<feature type="repeat" description="ANK" evidence="3">
    <location>
        <begin position="581"/>
        <end position="613"/>
    </location>
</feature>
<dbReference type="InterPro" id="IPR036770">
    <property type="entry name" value="Ankyrin_rpt-contain_sf"/>
</dbReference>
<dbReference type="PROSITE" id="PS50088">
    <property type="entry name" value="ANK_REPEAT"/>
    <property type="match status" value="1"/>
</dbReference>
<evidence type="ECO:0000313" key="5">
    <source>
        <dbReference type="EMBL" id="OAQ61834.1"/>
    </source>
</evidence>
<comment type="caution">
    <text evidence="5">The sequence shown here is derived from an EMBL/GenBank/DDBJ whole genome shotgun (WGS) entry which is preliminary data.</text>
</comment>
<dbReference type="AlphaFoldDB" id="A0A179F8L4"/>